<dbReference type="EC" id="4.1.1.33" evidence="2"/>
<evidence type="ECO:0000256" key="6">
    <source>
        <dbReference type="ARBA" id="ARBA00023098"/>
    </source>
</evidence>
<reference evidence="10 11" key="1">
    <citation type="journal article" date="2013" name="J. Mol. Microbiol. Biotechnol.">
        <title>Analysis of the Complete Genomes of Acholeplasma brassicae , A. palmae and A. laidlawii and Their Comparison to the Obligate Parasites from ' Candidatus Phytoplasma'.</title>
        <authorList>
            <person name="Kube M."/>
            <person name="Siewert C."/>
            <person name="Migdoll A.M."/>
            <person name="Duduk B."/>
            <person name="Holz S."/>
            <person name="Rabus R."/>
            <person name="Seemuller E."/>
            <person name="Mitrovic J."/>
            <person name="Muller I."/>
            <person name="Buttner C."/>
            <person name="Reinhardt R."/>
        </authorList>
    </citation>
    <scope>NUCLEOTIDE SEQUENCE [LARGE SCALE GENOMIC DNA]</scope>
    <source>
        <strain evidence="10 11">J233</strain>
    </source>
</reference>
<sequence length="317" mass="36181">MKAKARAYTNIALIKYWGKKQEELKIPFQSSLSLTLEEFYTETTVFYDKTLNEDILYINGIKQEKNKLARVANFMDWIRKEYHIPFYARIESVNKVPEAAGLASSASAFAALAQAALLAYGIKLNKKELSKVARVGSGSASRSIYPGFVMWQAGKSHETSYAKPLSVKWDSFRMIFCLIDENEKQFLSSQTMKETVEKSPFYKEWVKESKKDLSMMKKALYEKDIFKVGEIAQSNALKMHATILSIGKWYFNPETIKIMNILYELQKNGIPAYFTMDAGPNIKIMTEEKYVDTIIEKIQPVSYKVSKAGLGVSGYEK</sequence>
<dbReference type="SUPFAM" id="SSF55060">
    <property type="entry name" value="GHMP Kinase, C-terminal domain"/>
    <property type="match status" value="1"/>
</dbReference>
<keyword evidence="7 10" id="KW-0456">Lyase</keyword>
<evidence type="ECO:0000256" key="3">
    <source>
        <dbReference type="ARBA" id="ARBA00022516"/>
    </source>
</evidence>
<dbReference type="Gene3D" id="3.30.70.890">
    <property type="entry name" value="GHMP kinase, C-terminal domain"/>
    <property type="match status" value="1"/>
</dbReference>
<dbReference type="Proteomes" id="UP000032740">
    <property type="component" value="Chromosome"/>
</dbReference>
<dbReference type="InterPro" id="IPR036554">
    <property type="entry name" value="GHMP_kinase_C_sf"/>
</dbReference>
<dbReference type="GO" id="GO:0004163">
    <property type="term" value="F:diphosphomevalonate decarboxylase activity"/>
    <property type="evidence" value="ECO:0007669"/>
    <property type="project" value="UniProtKB-EC"/>
</dbReference>
<dbReference type="InterPro" id="IPR053859">
    <property type="entry name" value="MVD-like_N"/>
</dbReference>
<dbReference type="AlphaFoldDB" id="U4KL84"/>
<dbReference type="InterPro" id="IPR005935">
    <property type="entry name" value="Mev_decarb"/>
</dbReference>
<dbReference type="PANTHER" id="PTHR10977:SF3">
    <property type="entry name" value="DIPHOSPHOMEVALONATE DECARBOXYLASE"/>
    <property type="match status" value="1"/>
</dbReference>
<feature type="domain" description="Mvd1 C-terminal" evidence="8">
    <location>
        <begin position="175"/>
        <end position="300"/>
    </location>
</feature>
<evidence type="ECO:0000313" key="10">
    <source>
        <dbReference type="EMBL" id="CCV64523.1"/>
    </source>
</evidence>
<comment type="similarity">
    <text evidence="1">Belongs to the diphosphomevalonate decarboxylase family.</text>
</comment>
<dbReference type="InterPro" id="IPR020568">
    <property type="entry name" value="Ribosomal_Su5_D2-typ_SF"/>
</dbReference>
<gene>
    <name evidence="10" type="primary">mvaD</name>
    <name evidence="10" type="ORF">BN85409460</name>
</gene>
<dbReference type="GO" id="GO:0005524">
    <property type="term" value="F:ATP binding"/>
    <property type="evidence" value="ECO:0007669"/>
    <property type="project" value="UniProtKB-KW"/>
</dbReference>
<keyword evidence="5" id="KW-0067">ATP-binding</keyword>
<dbReference type="GO" id="GO:0005829">
    <property type="term" value="C:cytosol"/>
    <property type="evidence" value="ECO:0007669"/>
    <property type="project" value="InterPro"/>
</dbReference>
<dbReference type="Pfam" id="PF22700">
    <property type="entry name" value="MVD-like_N"/>
    <property type="match status" value="1"/>
</dbReference>
<proteinExistence type="inferred from homology"/>
<feature type="domain" description="Diphosphomevalonate decarboxylase-like N-terminal" evidence="9">
    <location>
        <begin position="7"/>
        <end position="162"/>
    </location>
</feature>
<evidence type="ECO:0000259" key="9">
    <source>
        <dbReference type="Pfam" id="PF22700"/>
    </source>
</evidence>
<evidence type="ECO:0000256" key="1">
    <source>
        <dbReference type="ARBA" id="ARBA00008831"/>
    </source>
</evidence>
<dbReference type="GO" id="GO:0019287">
    <property type="term" value="P:isopentenyl diphosphate biosynthetic process, mevalonate pathway"/>
    <property type="evidence" value="ECO:0007669"/>
    <property type="project" value="InterPro"/>
</dbReference>
<dbReference type="SUPFAM" id="SSF54211">
    <property type="entry name" value="Ribosomal protein S5 domain 2-like"/>
    <property type="match status" value="1"/>
</dbReference>
<dbReference type="Pfam" id="PF18376">
    <property type="entry name" value="MDD_C"/>
    <property type="match status" value="1"/>
</dbReference>
<dbReference type="RefSeq" id="WP_026660331.1">
    <property type="nucleotide sequence ID" value="NC_022538.1"/>
</dbReference>
<evidence type="ECO:0000256" key="2">
    <source>
        <dbReference type="ARBA" id="ARBA00012296"/>
    </source>
</evidence>
<dbReference type="KEGG" id="apal:BN85409460"/>
<evidence type="ECO:0000256" key="5">
    <source>
        <dbReference type="ARBA" id="ARBA00022840"/>
    </source>
</evidence>
<evidence type="ECO:0000313" key="11">
    <source>
        <dbReference type="Proteomes" id="UP000032740"/>
    </source>
</evidence>
<organism evidence="10 11">
    <name type="scientific">Alteracholeplasma palmae (strain ATCC 49389 / J233)</name>
    <name type="common">Acholeplasma palmae</name>
    <dbReference type="NCBI Taxonomy" id="1318466"/>
    <lineage>
        <taxon>Bacteria</taxon>
        <taxon>Bacillati</taxon>
        <taxon>Mycoplasmatota</taxon>
        <taxon>Mollicutes</taxon>
        <taxon>Acholeplasmatales</taxon>
        <taxon>Acholeplasmataceae</taxon>
        <taxon>Acholeplasma</taxon>
    </lineage>
</organism>
<dbReference type="EMBL" id="FO681347">
    <property type="protein sequence ID" value="CCV64523.1"/>
    <property type="molecule type" value="Genomic_DNA"/>
</dbReference>
<dbReference type="InterPro" id="IPR014721">
    <property type="entry name" value="Ribsml_uS5_D2-typ_fold_subgr"/>
</dbReference>
<evidence type="ECO:0000256" key="7">
    <source>
        <dbReference type="ARBA" id="ARBA00023239"/>
    </source>
</evidence>
<evidence type="ECO:0000256" key="4">
    <source>
        <dbReference type="ARBA" id="ARBA00022741"/>
    </source>
</evidence>
<keyword evidence="11" id="KW-1185">Reference proteome</keyword>
<accession>U4KL84</accession>
<dbReference type="PANTHER" id="PTHR10977">
    <property type="entry name" value="DIPHOSPHOMEVALONATE DECARBOXYLASE"/>
    <property type="match status" value="1"/>
</dbReference>
<name>U4KL84_ALTPJ</name>
<keyword evidence="3" id="KW-0444">Lipid biosynthesis</keyword>
<dbReference type="InterPro" id="IPR041431">
    <property type="entry name" value="Mvd1_C"/>
</dbReference>
<dbReference type="FunFam" id="3.30.230.10:FF:000072">
    <property type="entry name" value="Diphosphomevalonate decarboxylase"/>
    <property type="match status" value="1"/>
</dbReference>
<dbReference type="HOGENOM" id="CLU_040369_0_0_14"/>
<evidence type="ECO:0000259" key="8">
    <source>
        <dbReference type="Pfam" id="PF18376"/>
    </source>
</evidence>
<protein>
    <recommendedName>
        <fullName evidence="2">diphosphomevalonate decarboxylase</fullName>
        <ecNumber evidence="2">4.1.1.33</ecNumber>
    </recommendedName>
</protein>
<dbReference type="NCBIfam" id="TIGR01240">
    <property type="entry name" value="mevDPdecarb"/>
    <property type="match status" value="1"/>
</dbReference>
<dbReference type="STRING" id="1318466.BN85409460"/>
<dbReference type="Gene3D" id="3.30.230.10">
    <property type="match status" value="1"/>
</dbReference>
<dbReference type="OrthoDB" id="5498344at2"/>
<keyword evidence="4" id="KW-0547">Nucleotide-binding</keyword>
<dbReference type="PIRSF" id="PIRSF015950">
    <property type="entry name" value="Mev_P_decrbx"/>
    <property type="match status" value="1"/>
</dbReference>
<keyword evidence="6" id="KW-0443">Lipid metabolism</keyword>
<dbReference type="InterPro" id="IPR029765">
    <property type="entry name" value="Mev_diP_decarb"/>
</dbReference>